<feature type="compositionally biased region" description="Acidic residues" evidence="1">
    <location>
        <begin position="201"/>
        <end position="219"/>
    </location>
</feature>
<organism evidence="3 4">
    <name type="scientific">Anthostomella pinea</name>
    <dbReference type="NCBI Taxonomy" id="933095"/>
    <lineage>
        <taxon>Eukaryota</taxon>
        <taxon>Fungi</taxon>
        <taxon>Dikarya</taxon>
        <taxon>Ascomycota</taxon>
        <taxon>Pezizomycotina</taxon>
        <taxon>Sordariomycetes</taxon>
        <taxon>Xylariomycetidae</taxon>
        <taxon>Xylariales</taxon>
        <taxon>Xylariaceae</taxon>
        <taxon>Anthostomella</taxon>
    </lineage>
</organism>
<proteinExistence type="predicted"/>
<feature type="domain" description="NADAR" evidence="2">
    <location>
        <begin position="1"/>
        <end position="126"/>
    </location>
</feature>
<sequence length="219" mass="25004">MFKRAGLMGSHRDFQAALWRFRTDPYLMQKYYRTRMVKDLNGEIWEKEKHQIVMTGYMHRLISESAFKFWLLGTGGKILVYASPNQVDRALGIGRTAEQASSKRGMAKRETWGSNALGEALMILRGMVEQLLDEEEVTPTFGEIAKRPLDQEKVRPKTLSEQNFARKLKELVLDLFKKPVRKETDVDPTQGLDKAPSATTTDDEVATKDDEDATSEDEV</sequence>
<evidence type="ECO:0000313" key="4">
    <source>
        <dbReference type="Proteomes" id="UP001295740"/>
    </source>
</evidence>
<name>A0AAI8VPU9_9PEZI</name>
<dbReference type="Proteomes" id="UP001295740">
    <property type="component" value="Unassembled WGS sequence"/>
</dbReference>
<accession>A0AAI8VPU9</accession>
<comment type="caution">
    <text evidence="3">The sequence shown here is derived from an EMBL/GenBank/DDBJ whole genome shotgun (WGS) entry which is preliminary data.</text>
</comment>
<feature type="region of interest" description="Disordered" evidence="1">
    <location>
        <begin position="179"/>
        <end position="219"/>
    </location>
</feature>
<evidence type="ECO:0000313" key="3">
    <source>
        <dbReference type="EMBL" id="CAJ2508503.1"/>
    </source>
</evidence>
<dbReference type="EMBL" id="CAUWAG010000012">
    <property type="protein sequence ID" value="CAJ2508503.1"/>
    <property type="molecule type" value="Genomic_DNA"/>
</dbReference>
<evidence type="ECO:0000259" key="2">
    <source>
        <dbReference type="Pfam" id="PF08719"/>
    </source>
</evidence>
<dbReference type="InterPro" id="IPR037238">
    <property type="entry name" value="YbiA-like_sf"/>
</dbReference>
<dbReference type="Pfam" id="PF08719">
    <property type="entry name" value="NADAR"/>
    <property type="match status" value="1"/>
</dbReference>
<keyword evidence="4" id="KW-1185">Reference proteome</keyword>
<protein>
    <submittedName>
        <fullName evidence="3">Uu.00g135290.m01.CDS01</fullName>
    </submittedName>
</protein>
<dbReference type="SUPFAM" id="SSF143990">
    <property type="entry name" value="YbiA-like"/>
    <property type="match status" value="1"/>
</dbReference>
<dbReference type="AlphaFoldDB" id="A0AAI8VPU9"/>
<dbReference type="InterPro" id="IPR012816">
    <property type="entry name" value="NADAR"/>
</dbReference>
<dbReference type="CDD" id="cd15457">
    <property type="entry name" value="NADAR"/>
    <property type="match status" value="1"/>
</dbReference>
<evidence type="ECO:0000256" key="1">
    <source>
        <dbReference type="SAM" id="MobiDB-lite"/>
    </source>
</evidence>
<gene>
    <name evidence="3" type="ORF">KHLLAP_LOCUS8971</name>
</gene>
<dbReference type="Gene3D" id="1.10.357.40">
    <property type="entry name" value="YbiA-like"/>
    <property type="match status" value="1"/>
</dbReference>
<reference evidence="3" key="1">
    <citation type="submission" date="2023-10" db="EMBL/GenBank/DDBJ databases">
        <authorList>
            <person name="Hackl T."/>
        </authorList>
    </citation>
    <scope>NUCLEOTIDE SEQUENCE</scope>
</reference>